<dbReference type="AlphaFoldDB" id="A0A2M7K8Z0"/>
<dbReference type="Proteomes" id="UP000231493">
    <property type="component" value="Unassembled WGS sequence"/>
</dbReference>
<dbReference type="EMBL" id="PFIP01000059">
    <property type="protein sequence ID" value="PIX34597.1"/>
    <property type="molecule type" value="Genomic_DNA"/>
</dbReference>
<evidence type="ECO:0008006" key="3">
    <source>
        <dbReference type="Google" id="ProtNLM"/>
    </source>
</evidence>
<evidence type="ECO:0000313" key="1">
    <source>
        <dbReference type="EMBL" id="PIX34597.1"/>
    </source>
</evidence>
<name>A0A2M7K8Z0_9BACT</name>
<accession>A0A2M7K8Z0</accession>
<proteinExistence type="predicted"/>
<reference evidence="2" key="1">
    <citation type="submission" date="2017-09" db="EMBL/GenBank/DDBJ databases">
        <title>Depth-based differentiation of microbial function through sediment-hosted aquifers and enrichment of novel symbionts in the deep terrestrial subsurface.</title>
        <authorList>
            <person name="Probst A.J."/>
            <person name="Ladd B."/>
            <person name="Jarett J.K."/>
            <person name="Geller-Mcgrath D.E."/>
            <person name="Sieber C.M."/>
            <person name="Emerson J.B."/>
            <person name="Anantharaman K."/>
            <person name="Thomas B.C."/>
            <person name="Malmstrom R."/>
            <person name="Stieglmeier M."/>
            <person name="Klingl A."/>
            <person name="Woyke T."/>
            <person name="Ryan C.M."/>
            <person name="Banfield J.F."/>
        </authorList>
    </citation>
    <scope>NUCLEOTIDE SEQUENCE [LARGE SCALE GENOMIC DNA]</scope>
</reference>
<comment type="caution">
    <text evidence="1">The sequence shown here is derived from an EMBL/GenBank/DDBJ whole genome shotgun (WGS) entry which is preliminary data.</text>
</comment>
<sequence>MAKVITLRLSEEEYERISAAAEVEHRPISNFITTRVIKDIEESYDVDPIEMAQIKSDKNLIGKLKIGHRDAKEMKGRFVE</sequence>
<evidence type="ECO:0000313" key="2">
    <source>
        <dbReference type="Proteomes" id="UP000231493"/>
    </source>
</evidence>
<dbReference type="Pfam" id="PF19807">
    <property type="entry name" value="DUF6290"/>
    <property type="match status" value="1"/>
</dbReference>
<protein>
    <recommendedName>
        <fullName evidence="3">CopG family transcriptional regulator</fullName>
    </recommendedName>
</protein>
<organism evidence="1 2">
    <name type="scientific">Candidatus Infernicultor aquiphilus</name>
    <dbReference type="NCBI Taxonomy" id="1805029"/>
    <lineage>
        <taxon>Bacteria</taxon>
        <taxon>Pseudomonadati</taxon>
        <taxon>Atribacterota</taxon>
        <taxon>Candidatus Phoenicimicrobiia</taxon>
        <taxon>Candidatus Pheonicimicrobiales</taxon>
        <taxon>Candidatus Phoenicimicrobiaceae</taxon>
        <taxon>Candidatus Infernicultor</taxon>
    </lineage>
</organism>
<gene>
    <name evidence="1" type="ORF">COZ58_03360</name>
</gene>
<dbReference type="InterPro" id="IPR046257">
    <property type="entry name" value="DUF6290"/>
</dbReference>